<comment type="caution">
    <text evidence="11">The sequence shown here is derived from an EMBL/GenBank/DDBJ whole genome shotgun (WGS) entry which is preliminary data.</text>
</comment>
<dbReference type="SMART" id="SM00846">
    <property type="entry name" value="Gp_dh_N"/>
    <property type="match status" value="2"/>
</dbReference>
<name>A0ABD2BAV2_VESMC</name>
<feature type="domain" description="Glyceraldehyde 3-phosphate dehydrogenase NAD(P) binding" evidence="10">
    <location>
        <begin position="2"/>
        <end position="150"/>
    </location>
</feature>
<dbReference type="FunFam" id="3.30.360.10:FF:000001">
    <property type="entry name" value="Glyceraldehyde-3-phosphate dehydrogenase"/>
    <property type="match status" value="2"/>
</dbReference>
<evidence type="ECO:0000256" key="3">
    <source>
        <dbReference type="ARBA" id="ARBA00011881"/>
    </source>
</evidence>
<dbReference type="FunFam" id="3.40.50.720:FF:000266">
    <property type="entry name" value="Glyceraldehyde-3-phosphate dehydrogenase"/>
    <property type="match status" value="2"/>
</dbReference>
<keyword evidence="12" id="KW-1185">Reference proteome</keyword>
<dbReference type="SUPFAM" id="SSF55347">
    <property type="entry name" value="Glyceraldehyde-3-phosphate dehydrogenase-like, C-terminal domain"/>
    <property type="match status" value="2"/>
</dbReference>
<evidence type="ECO:0000256" key="5">
    <source>
        <dbReference type="ARBA" id="ARBA00023002"/>
    </source>
</evidence>
<organism evidence="11 12">
    <name type="scientific">Vespula maculifrons</name>
    <name type="common">Eastern yellow jacket</name>
    <name type="synonym">Wasp</name>
    <dbReference type="NCBI Taxonomy" id="7453"/>
    <lineage>
        <taxon>Eukaryota</taxon>
        <taxon>Metazoa</taxon>
        <taxon>Ecdysozoa</taxon>
        <taxon>Arthropoda</taxon>
        <taxon>Hexapoda</taxon>
        <taxon>Insecta</taxon>
        <taxon>Pterygota</taxon>
        <taxon>Neoptera</taxon>
        <taxon>Endopterygota</taxon>
        <taxon>Hymenoptera</taxon>
        <taxon>Apocrita</taxon>
        <taxon>Aculeata</taxon>
        <taxon>Vespoidea</taxon>
        <taxon>Vespidae</taxon>
        <taxon>Vespinae</taxon>
        <taxon>Vespula</taxon>
    </lineage>
</organism>
<protein>
    <recommendedName>
        <fullName evidence="4">glyceraldehyde-3-phosphate dehydrogenase (phosphorylating)</fullName>
        <ecNumber evidence="4">1.2.1.12</ecNumber>
    </recommendedName>
</protein>
<sequence>MAVVGINGFGRIGRMCFRACLEKNVEVNLINDPYITTDYMIYLFKYDSTHGFFPKPIICENGCIVINDKKIVTSQEKNPSKIRWKENNVTYVIEATGVFTTLEKASLHNDGGAKKVIITAPSIDAPMYVYGVNHKCYDPKKGNVVSAASCTTNCAAPIVKIMNDNFEVIEAMISSVHAVTATQKTVDGPINKLWRDGRGALQNIIPTSTGAAKSLAKIIPSLKDKISAIAFRVPIFNVSLCDMTFRINKPTTYDEIKAVMKNESEGELKDVLGYTEEDCVSSDFNHTIYSCVFDAKAGIPQTSTFIKIIAWYDNEYGYAHRIVDLIVYMYDVDSGKISPVESVTEEEILRHHVIIEDARKWTESDELVQELTAHTPRAYVGYITVFCPSNDTASVVIVVTCGDDMSKIGINGFGRIGRLVLRASIDREGQVVAINDPFIGLDYMVYMFKYDSTHGKFKGEVKAENGCLVVNGNKIAVYNERDPKNIPWAKSGTEYVVESTGVFTTIEKANAHLEGGAKRVVITAPSADAPMFVVGVNLDAYESSNKIVSNASCTTNCLAPLAKVIHDNFEIVEGLMTTVHAITATQKTVDAPSAKLWRDGRGAAQNIIPASTGAAKAVTKVIPALTGKLTGMAFRVPVHNVSVVDLTVRLGKSASYDEIKAKVKAAAEGPLKGIIGYTEDEVVSSDFIGDSHSSIFDAKAGIQLNNNFVKLIAWYDNEYGYSCRVIDLIKFMQTKDN</sequence>
<dbReference type="GO" id="GO:0004365">
    <property type="term" value="F:glyceraldehyde-3-phosphate dehydrogenase (NAD+) (phosphorylating) activity"/>
    <property type="evidence" value="ECO:0007669"/>
    <property type="project" value="UniProtKB-EC"/>
</dbReference>
<evidence type="ECO:0000256" key="7">
    <source>
        <dbReference type="ARBA" id="ARBA00023152"/>
    </source>
</evidence>
<dbReference type="InterPro" id="IPR006424">
    <property type="entry name" value="Glyceraldehyde-3-P_DH_1"/>
</dbReference>
<accession>A0ABD2BAV2</accession>
<dbReference type="EMBL" id="JAYRBN010000091">
    <property type="protein sequence ID" value="KAL2729860.1"/>
    <property type="molecule type" value="Genomic_DNA"/>
</dbReference>
<comment type="similarity">
    <text evidence="2 9">Belongs to the glyceraldehyde-3-phosphate dehydrogenase family.</text>
</comment>
<dbReference type="Gene3D" id="3.30.360.10">
    <property type="entry name" value="Dihydrodipicolinate Reductase, domain 2"/>
    <property type="match status" value="2"/>
</dbReference>
<dbReference type="PROSITE" id="PS00071">
    <property type="entry name" value="GAPDH"/>
    <property type="match status" value="1"/>
</dbReference>
<dbReference type="CDD" id="cd05214">
    <property type="entry name" value="GAPDH_I_N"/>
    <property type="match status" value="2"/>
</dbReference>
<evidence type="ECO:0000256" key="9">
    <source>
        <dbReference type="RuleBase" id="RU000397"/>
    </source>
</evidence>
<dbReference type="InterPro" id="IPR020828">
    <property type="entry name" value="GlycerAld_3-P_DH_NAD(P)-bd"/>
</dbReference>
<feature type="domain" description="Glyceraldehyde 3-phosphate dehydrogenase NAD(P) binding" evidence="10">
    <location>
        <begin position="406"/>
        <end position="553"/>
    </location>
</feature>
<gene>
    <name evidence="11" type="ORF">V1477_015671</name>
</gene>
<dbReference type="GO" id="GO:0019682">
    <property type="term" value="P:glyceraldehyde-3-phosphate metabolic process"/>
    <property type="evidence" value="ECO:0007669"/>
    <property type="project" value="UniProtKB-ARBA"/>
</dbReference>
<dbReference type="PRINTS" id="PR00078">
    <property type="entry name" value="G3PDHDRGNASE"/>
</dbReference>
<dbReference type="InterPro" id="IPR036291">
    <property type="entry name" value="NAD(P)-bd_dom_sf"/>
</dbReference>
<proteinExistence type="inferred from homology"/>
<dbReference type="Proteomes" id="UP001607303">
    <property type="component" value="Unassembled WGS sequence"/>
</dbReference>
<evidence type="ECO:0000313" key="11">
    <source>
        <dbReference type="EMBL" id="KAL2729860.1"/>
    </source>
</evidence>
<dbReference type="InterPro" id="IPR020829">
    <property type="entry name" value="GlycerAld_3-P_DH_cat"/>
</dbReference>
<keyword evidence="6" id="KW-0520">NAD</keyword>
<evidence type="ECO:0000256" key="6">
    <source>
        <dbReference type="ARBA" id="ARBA00023027"/>
    </source>
</evidence>
<evidence type="ECO:0000256" key="1">
    <source>
        <dbReference type="ARBA" id="ARBA00004869"/>
    </source>
</evidence>
<dbReference type="InterPro" id="IPR020831">
    <property type="entry name" value="GlycerAld/Erythrose_P_DH"/>
</dbReference>
<dbReference type="InterPro" id="IPR020830">
    <property type="entry name" value="GlycerAld_3-P_DH_AS"/>
</dbReference>
<dbReference type="SUPFAM" id="SSF51735">
    <property type="entry name" value="NAD(P)-binding Rossmann-fold domains"/>
    <property type="match status" value="2"/>
</dbReference>
<comment type="catalytic activity">
    <reaction evidence="8">
        <text>D-glyceraldehyde 3-phosphate + phosphate + NAD(+) = (2R)-3-phospho-glyceroyl phosphate + NADH + H(+)</text>
        <dbReference type="Rhea" id="RHEA:10300"/>
        <dbReference type="ChEBI" id="CHEBI:15378"/>
        <dbReference type="ChEBI" id="CHEBI:43474"/>
        <dbReference type="ChEBI" id="CHEBI:57540"/>
        <dbReference type="ChEBI" id="CHEBI:57604"/>
        <dbReference type="ChEBI" id="CHEBI:57945"/>
        <dbReference type="ChEBI" id="CHEBI:59776"/>
        <dbReference type="EC" id="1.2.1.12"/>
    </reaction>
</comment>
<dbReference type="AlphaFoldDB" id="A0ABD2BAV2"/>
<dbReference type="PANTHER" id="PTHR10836">
    <property type="entry name" value="GLYCERALDEHYDE 3-PHOSPHATE DEHYDROGENASE"/>
    <property type="match status" value="1"/>
</dbReference>
<comment type="subunit">
    <text evidence="3">Homotetramer.</text>
</comment>
<keyword evidence="5" id="KW-0560">Oxidoreductase</keyword>
<evidence type="ECO:0000256" key="2">
    <source>
        <dbReference type="ARBA" id="ARBA00007406"/>
    </source>
</evidence>
<dbReference type="CDD" id="cd18126">
    <property type="entry name" value="GAPDH_I_C"/>
    <property type="match status" value="2"/>
</dbReference>
<evidence type="ECO:0000256" key="8">
    <source>
        <dbReference type="ARBA" id="ARBA00047698"/>
    </source>
</evidence>
<comment type="pathway">
    <text evidence="1">Carbohydrate degradation; glycolysis; pyruvate from D-glyceraldehyde 3-phosphate: step 1/5.</text>
</comment>
<dbReference type="GO" id="GO:0006096">
    <property type="term" value="P:glycolytic process"/>
    <property type="evidence" value="ECO:0007669"/>
    <property type="project" value="UniProtKB-KW"/>
</dbReference>
<dbReference type="NCBIfam" id="TIGR01534">
    <property type="entry name" value="GAPDH-I"/>
    <property type="match status" value="2"/>
</dbReference>
<dbReference type="EC" id="1.2.1.12" evidence="4"/>
<dbReference type="Gene3D" id="3.40.50.720">
    <property type="entry name" value="NAD(P)-binding Rossmann-like Domain"/>
    <property type="match status" value="2"/>
</dbReference>
<dbReference type="PANTHER" id="PTHR10836:SF76">
    <property type="entry name" value="GLYCERALDEHYDE-3-PHOSPHATE DEHYDROGENASE-RELATED"/>
    <property type="match status" value="1"/>
</dbReference>
<dbReference type="Pfam" id="PF00044">
    <property type="entry name" value="Gp_dh_N"/>
    <property type="match status" value="2"/>
</dbReference>
<evidence type="ECO:0000313" key="12">
    <source>
        <dbReference type="Proteomes" id="UP001607303"/>
    </source>
</evidence>
<reference evidence="11 12" key="1">
    <citation type="journal article" date="2024" name="Ann. Entomol. Soc. Am.">
        <title>Genomic analyses of the southern and eastern yellowjacket wasps (Hymenoptera: Vespidae) reveal evolutionary signatures of social life.</title>
        <authorList>
            <person name="Catto M.A."/>
            <person name="Caine P.B."/>
            <person name="Orr S.E."/>
            <person name="Hunt B.G."/>
            <person name="Goodisman M.A.D."/>
        </authorList>
    </citation>
    <scope>NUCLEOTIDE SEQUENCE [LARGE SCALE GENOMIC DNA]</scope>
    <source>
        <strain evidence="11">232</strain>
        <tissue evidence="11">Head and thorax</tissue>
    </source>
</reference>
<evidence type="ECO:0000259" key="10">
    <source>
        <dbReference type="SMART" id="SM00846"/>
    </source>
</evidence>
<evidence type="ECO:0000256" key="4">
    <source>
        <dbReference type="ARBA" id="ARBA00013119"/>
    </source>
</evidence>
<keyword evidence="7" id="KW-0324">Glycolysis</keyword>
<dbReference type="Pfam" id="PF02800">
    <property type="entry name" value="Gp_dh_C"/>
    <property type="match status" value="2"/>
</dbReference>